<comment type="caution">
    <text evidence="1">The sequence shown here is derived from an EMBL/GenBank/DDBJ whole genome shotgun (WGS) entry which is preliminary data.</text>
</comment>
<evidence type="ECO:0000313" key="1">
    <source>
        <dbReference type="EMBL" id="NMG15149.1"/>
    </source>
</evidence>
<gene>
    <name evidence="1" type="ORF">GPA24_06240</name>
</gene>
<dbReference type="Proteomes" id="UP000633943">
    <property type="component" value="Unassembled WGS sequence"/>
</dbReference>
<organism evidence="1 2">
    <name type="scientific">Aromatoleum bremense</name>
    <dbReference type="NCBI Taxonomy" id="76115"/>
    <lineage>
        <taxon>Bacteria</taxon>
        <taxon>Pseudomonadati</taxon>
        <taxon>Pseudomonadota</taxon>
        <taxon>Betaproteobacteria</taxon>
        <taxon>Rhodocyclales</taxon>
        <taxon>Rhodocyclaceae</taxon>
        <taxon>Aromatoleum</taxon>
    </lineage>
</organism>
<evidence type="ECO:0000313" key="2">
    <source>
        <dbReference type="Proteomes" id="UP000633943"/>
    </source>
</evidence>
<dbReference type="RefSeq" id="WP_169201850.1">
    <property type="nucleotide sequence ID" value="NZ_CP059467.1"/>
</dbReference>
<sequence>MNRRLDDATVHLSAAAPYSRPGLRRRFSALRAGLKAALRALRASNIKR</sequence>
<reference evidence="1 2" key="1">
    <citation type="submission" date="2019-12" db="EMBL/GenBank/DDBJ databases">
        <title>Comparative genomics gives insights into the taxonomy of the Azoarcus-Aromatoleum group and reveals separate origins of nif in the plant-associated Azoarcus and non-plant-associated Aromatoleum sub-groups.</title>
        <authorList>
            <person name="Lafos M."/>
            <person name="Maluk M."/>
            <person name="Batista M."/>
            <person name="Junghare M."/>
            <person name="Carmona M."/>
            <person name="Faoro H."/>
            <person name="Cruz L.M."/>
            <person name="Battistoni F."/>
            <person name="De Souza E."/>
            <person name="Pedrosa F."/>
            <person name="Chen W.-M."/>
            <person name="Poole P.S."/>
            <person name="Dixon R.A."/>
            <person name="James E.K."/>
        </authorList>
    </citation>
    <scope>NUCLEOTIDE SEQUENCE [LARGE SCALE GENOMIC DNA]</scope>
    <source>
        <strain evidence="1 2">PbN1</strain>
    </source>
</reference>
<keyword evidence="2" id="KW-1185">Reference proteome</keyword>
<protein>
    <submittedName>
        <fullName evidence="1">Uncharacterized protein</fullName>
    </submittedName>
</protein>
<proteinExistence type="predicted"/>
<dbReference type="EMBL" id="WTVP01000011">
    <property type="protein sequence ID" value="NMG15149.1"/>
    <property type="molecule type" value="Genomic_DNA"/>
</dbReference>
<name>A0ABX1NT09_9RHOO</name>
<accession>A0ABX1NT09</accession>